<dbReference type="InterPro" id="IPR052165">
    <property type="entry name" value="Membrane_assoc_protease"/>
</dbReference>
<proteinExistence type="predicted"/>
<evidence type="ECO:0000256" key="1">
    <source>
        <dbReference type="ARBA" id="ARBA00004141"/>
    </source>
</evidence>
<accession>A0A317CD37</accession>
<organism evidence="7 8">
    <name type="scientific">Leucothrix pacifica</name>
    <dbReference type="NCBI Taxonomy" id="1247513"/>
    <lineage>
        <taxon>Bacteria</taxon>
        <taxon>Pseudomonadati</taxon>
        <taxon>Pseudomonadota</taxon>
        <taxon>Gammaproteobacteria</taxon>
        <taxon>Thiotrichales</taxon>
        <taxon>Thiotrichaceae</taxon>
        <taxon>Leucothrix</taxon>
    </lineage>
</organism>
<evidence type="ECO:0000256" key="5">
    <source>
        <dbReference type="SAM" id="Phobius"/>
    </source>
</evidence>
<sequence>MDFVVLYWHWIVLGIGLMALEIILPSFVALWFGAAAVLVGVVVLIIPSMSLSIQVLCWVAISILLTWLWFKFMQPLSKDRTKAGLSREAIVGETGQVLTPPTTDRRGVLRFSVPILGADEWTFLCDDEVEAGDRVRVSDISGNSLIVIKV</sequence>
<keyword evidence="3 5" id="KW-1133">Transmembrane helix</keyword>
<gene>
    <name evidence="7" type="ORF">DKW60_12935</name>
</gene>
<dbReference type="PANTHER" id="PTHR33507">
    <property type="entry name" value="INNER MEMBRANE PROTEIN YBBJ"/>
    <property type="match status" value="1"/>
</dbReference>
<feature type="transmembrane region" description="Helical" evidence="5">
    <location>
        <begin position="29"/>
        <end position="46"/>
    </location>
</feature>
<dbReference type="InterPro" id="IPR002810">
    <property type="entry name" value="NfeD-like_C"/>
</dbReference>
<dbReference type="Proteomes" id="UP000245539">
    <property type="component" value="Unassembled WGS sequence"/>
</dbReference>
<dbReference type="EMBL" id="QGKM01000037">
    <property type="protein sequence ID" value="PWQ96458.1"/>
    <property type="molecule type" value="Genomic_DNA"/>
</dbReference>
<keyword evidence="2 5" id="KW-0812">Transmembrane</keyword>
<dbReference type="Pfam" id="PF01957">
    <property type="entry name" value="NfeD"/>
    <property type="match status" value="1"/>
</dbReference>
<dbReference type="RefSeq" id="WP_109838074.1">
    <property type="nucleotide sequence ID" value="NZ_QGKM01000037.1"/>
</dbReference>
<comment type="subcellular location">
    <subcellularLocation>
        <location evidence="1">Membrane</location>
        <topology evidence="1">Multi-pass membrane protein</topology>
    </subcellularLocation>
</comment>
<reference evidence="7 8" key="1">
    <citation type="submission" date="2018-05" db="EMBL/GenBank/DDBJ databases">
        <title>Leucothrix arctica sp. nov., isolated from Arctic seawater.</title>
        <authorList>
            <person name="Choi A."/>
            <person name="Baek K."/>
        </authorList>
    </citation>
    <scope>NUCLEOTIDE SEQUENCE [LARGE SCALE GENOMIC DNA]</scope>
    <source>
        <strain evidence="7 8">JCM 18388</strain>
    </source>
</reference>
<keyword evidence="4 5" id="KW-0472">Membrane</keyword>
<evidence type="ECO:0000256" key="3">
    <source>
        <dbReference type="ARBA" id="ARBA00022989"/>
    </source>
</evidence>
<dbReference type="InterPro" id="IPR012340">
    <property type="entry name" value="NA-bd_OB-fold"/>
</dbReference>
<evidence type="ECO:0000313" key="7">
    <source>
        <dbReference type="EMBL" id="PWQ96458.1"/>
    </source>
</evidence>
<dbReference type="SUPFAM" id="SSF141322">
    <property type="entry name" value="NfeD domain-like"/>
    <property type="match status" value="1"/>
</dbReference>
<keyword evidence="8" id="KW-1185">Reference proteome</keyword>
<feature type="domain" description="NfeD-like C-terminal" evidence="6">
    <location>
        <begin position="88"/>
        <end position="147"/>
    </location>
</feature>
<dbReference type="PANTHER" id="PTHR33507:SF3">
    <property type="entry name" value="INNER MEMBRANE PROTEIN YBBJ"/>
    <property type="match status" value="1"/>
</dbReference>
<protein>
    <recommendedName>
        <fullName evidence="6">NfeD-like C-terminal domain-containing protein</fullName>
    </recommendedName>
</protein>
<dbReference type="GO" id="GO:0005886">
    <property type="term" value="C:plasma membrane"/>
    <property type="evidence" value="ECO:0007669"/>
    <property type="project" value="TreeGrafter"/>
</dbReference>
<dbReference type="AlphaFoldDB" id="A0A317CD37"/>
<name>A0A317CD37_9GAMM</name>
<evidence type="ECO:0000256" key="4">
    <source>
        <dbReference type="ARBA" id="ARBA00023136"/>
    </source>
</evidence>
<comment type="caution">
    <text evidence="7">The sequence shown here is derived from an EMBL/GenBank/DDBJ whole genome shotgun (WGS) entry which is preliminary data.</text>
</comment>
<evidence type="ECO:0000313" key="8">
    <source>
        <dbReference type="Proteomes" id="UP000245539"/>
    </source>
</evidence>
<dbReference type="OrthoDB" id="8536525at2"/>
<feature type="transmembrane region" description="Helical" evidence="5">
    <location>
        <begin position="6"/>
        <end position="24"/>
    </location>
</feature>
<evidence type="ECO:0000256" key="2">
    <source>
        <dbReference type="ARBA" id="ARBA00022692"/>
    </source>
</evidence>
<evidence type="ECO:0000259" key="6">
    <source>
        <dbReference type="Pfam" id="PF01957"/>
    </source>
</evidence>
<dbReference type="Gene3D" id="2.40.50.140">
    <property type="entry name" value="Nucleic acid-binding proteins"/>
    <property type="match status" value="1"/>
</dbReference>
<feature type="transmembrane region" description="Helical" evidence="5">
    <location>
        <begin position="52"/>
        <end position="70"/>
    </location>
</feature>